<gene>
    <name evidence="10" type="ORF">BSI_35810</name>
</gene>
<reference evidence="10 11" key="1">
    <citation type="journal article" date="2014" name="Syst. Appl. Microbiol.">
        <title>Genomic insights into the taxonomic status of the three subspecies of Bacillus subtilis.</title>
        <authorList>
            <person name="Yi H."/>
            <person name="Chun J."/>
            <person name="Cha C.J."/>
        </authorList>
    </citation>
    <scope>NUCLEOTIDE SEQUENCE [LARGE SCALE GENOMIC DNA]</scope>
    <source>
        <strain evidence="10 11">KCTC 13429</strain>
    </source>
</reference>
<dbReference type="RefSeq" id="WP_003241045.1">
    <property type="nucleotide sequence ID" value="NZ_AMXN01000007.1"/>
</dbReference>
<evidence type="ECO:0000256" key="4">
    <source>
        <dbReference type="ARBA" id="ARBA00023287"/>
    </source>
</evidence>
<dbReference type="AlphaFoldDB" id="A0A9W5PBW7"/>
<sequence length="53" mass="6176">MQEMVGYLIKYPNVLREVMEGNACLLGVDKDQSECIINGFKGLEIYSMMDWHY</sequence>
<evidence type="ECO:0000256" key="8">
    <source>
        <dbReference type="ARBA" id="ARBA00029545"/>
    </source>
</evidence>
<evidence type="ECO:0000256" key="6">
    <source>
        <dbReference type="ARBA" id="ARBA00023289"/>
    </source>
</evidence>
<accession>A0A9W5PBW7</accession>
<evidence type="ECO:0000256" key="1">
    <source>
        <dbReference type="ARBA" id="ARBA00004613"/>
    </source>
</evidence>
<evidence type="ECO:0000313" key="10">
    <source>
        <dbReference type="EMBL" id="ELS60065.1"/>
    </source>
</evidence>
<organism evidence="10 11">
    <name type="scientific">Bacillus inaquosorum KCTC 13429</name>
    <dbReference type="NCBI Taxonomy" id="1236548"/>
    <lineage>
        <taxon>Bacteria</taxon>
        <taxon>Bacillati</taxon>
        <taxon>Bacillota</taxon>
        <taxon>Bacilli</taxon>
        <taxon>Bacillales</taxon>
        <taxon>Bacillaceae</taxon>
        <taxon>Bacillus</taxon>
    </lineage>
</organism>
<proteinExistence type="predicted"/>
<evidence type="ECO:0000256" key="5">
    <source>
        <dbReference type="ARBA" id="ARBA00023288"/>
    </source>
</evidence>
<protein>
    <recommendedName>
        <fullName evidence="8">ComX pheromone</fullName>
    </recommendedName>
    <alternativeName>
        <fullName evidence="9">Competence pheromone</fullName>
    </alternativeName>
</protein>
<evidence type="ECO:0000256" key="9">
    <source>
        <dbReference type="ARBA" id="ARBA00030321"/>
    </source>
</evidence>
<keyword evidence="6" id="KW-0636">Prenylation</keyword>
<dbReference type="EMBL" id="AMXN01000007">
    <property type="protein sequence ID" value="ELS60065.1"/>
    <property type="molecule type" value="Genomic_DNA"/>
</dbReference>
<dbReference type="InterPro" id="IPR009233">
    <property type="entry name" value="Competence_ComX_Bacillus"/>
</dbReference>
<keyword evidence="11" id="KW-1185">Reference proteome</keyword>
<evidence type="ECO:0000256" key="2">
    <source>
        <dbReference type="ARBA" id="ARBA00022525"/>
    </source>
</evidence>
<comment type="subcellular location">
    <subcellularLocation>
        <location evidence="1">Secreted</location>
    </subcellularLocation>
</comment>
<dbReference type="GeneID" id="76979643"/>
<dbReference type="GO" id="GO:0005186">
    <property type="term" value="F:pheromone activity"/>
    <property type="evidence" value="ECO:0007669"/>
    <property type="project" value="UniProtKB-KW"/>
</dbReference>
<evidence type="ECO:0000313" key="11">
    <source>
        <dbReference type="Proteomes" id="UP000011182"/>
    </source>
</evidence>
<dbReference type="GO" id="GO:0030420">
    <property type="term" value="P:establishment of competence for transformation"/>
    <property type="evidence" value="ECO:0007669"/>
    <property type="project" value="UniProtKB-KW"/>
</dbReference>
<dbReference type="Proteomes" id="UP000011182">
    <property type="component" value="Unassembled WGS sequence"/>
</dbReference>
<keyword evidence="5" id="KW-0449">Lipoprotein</keyword>
<dbReference type="Pfam" id="PF05952">
    <property type="entry name" value="ComX"/>
    <property type="match status" value="1"/>
</dbReference>
<keyword evidence="3" id="KW-0588">Pheromone</keyword>
<keyword evidence="4" id="KW-0178">Competence</keyword>
<evidence type="ECO:0000256" key="7">
    <source>
        <dbReference type="ARBA" id="ARBA00029483"/>
    </source>
</evidence>
<evidence type="ECO:0000256" key="3">
    <source>
        <dbReference type="ARBA" id="ARBA00023044"/>
    </source>
</evidence>
<name>A0A9W5PBW7_9BACI</name>
<dbReference type="GO" id="GO:0005576">
    <property type="term" value="C:extracellular region"/>
    <property type="evidence" value="ECO:0007669"/>
    <property type="project" value="UniProtKB-SubCell"/>
</dbReference>
<comment type="caution">
    <text evidence="10">The sequence shown here is derived from an EMBL/GenBank/DDBJ whole genome shotgun (WGS) entry which is preliminary data.</text>
</comment>
<comment type="subunit">
    <text evidence="7">Interacts directly with the sensor histidine kinase ComP and stimulates its activity.</text>
</comment>
<keyword evidence="2" id="KW-0964">Secreted</keyword>